<dbReference type="AlphaFoldDB" id="A0A831XNC0"/>
<name>A0A831XNC0_GEOME</name>
<proteinExistence type="predicted"/>
<evidence type="ECO:0000313" key="2">
    <source>
        <dbReference type="EMBL" id="HEN43543.1"/>
    </source>
</evidence>
<dbReference type="Gene3D" id="1.10.443.10">
    <property type="entry name" value="Intergrase catalytic core"/>
    <property type="match status" value="1"/>
</dbReference>
<sequence length="323" mass="36782">MRGSPVYQVHKLFSQSGISRIGHSKHEAKEVIRAQYREEGRPCGWHELGQRMGIHSYSTADAYRDVWRQILEHARGEFGVRDIERLTGEHVSSFLERKISESVAYSTFQQYAAAAEKLAVALNGYAERHGTGRHYDFHEALKDVRETARELLTRFEGSRAYDRPAELVAAVAGESHQLAASIQYESGARVHEISLIRAEALRGIAVDRFTGEKRGYFAMEGKGGKEGLKAVSVETYQRLEQYISQNGAFRINEGSYRESLRKGAEISGQRYEGSHGLRWNWAQERYETLQNHGLNELQAMCEVSREMGHERGDITMHYLRGKE</sequence>
<dbReference type="InterPro" id="IPR013762">
    <property type="entry name" value="Integrase-like_cat_sf"/>
</dbReference>
<accession>A0A831XNC0</accession>
<reference evidence="2" key="1">
    <citation type="journal article" date="2020" name="mSystems">
        <title>Genome- and Community-Level Interaction Insights into Carbon Utilization and Element Cycling Functions of Hydrothermarchaeota in Hydrothermal Sediment.</title>
        <authorList>
            <person name="Zhou Z."/>
            <person name="Liu Y."/>
            <person name="Xu W."/>
            <person name="Pan J."/>
            <person name="Luo Z.H."/>
            <person name="Li M."/>
        </authorList>
    </citation>
    <scope>NUCLEOTIDE SEQUENCE [LARGE SCALE GENOMIC DNA]</scope>
    <source>
        <strain evidence="2">SpSt-349</strain>
    </source>
</reference>
<dbReference type="InterPro" id="IPR011010">
    <property type="entry name" value="DNA_brk_join_enz"/>
</dbReference>
<dbReference type="GO" id="GO:0015074">
    <property type="term" value="P:DNA integration"/>
    <property type="evidence" value="ECO:0007669"/>
    <property type="project" value="InterPro"/>
</dbReference>
<keyword evidence="1" id="KW-0233">DNA recombination</keyword>
<evidence type="ECO:0008006" key="3">
    <source>
        <dbReference type="Google" id="ProtNLM"/>
    </source>
</evidence>
<dbReference type="EMBL" id="DSOV01000066">
    <property type="protein sequence ID" value="HEN43543.1"/>
    <property type="molecule type" value="Genomic_DNA"/>
</dbReference>
<organism evidence="2">
    <name type="scientific">Geobacter metallireducens</name>
    <dbReference type="NCBI Taxonomy" id="28232"/>
    <lineage>
        <taxon>Bacteria</taxon>
        <taxon>Pseudomonadati</taxon>
        <taxon>Thermodesulfobacteriota</taxon>
        <taxon>Desulfuromonadia</taxon>
        <taxon>Geobacterales</taxon>
        <taxon>Geobacteraceae</taxon>
        <taxon>Geobacter</taxon>
    </lineage>
</organism>
<gene>
    <name evidence="2" type="ORF">ENQ87_14455</name>
</gene>
<protein>
    <recommendedName>
        <fullName evidence="3">Integrase</fullName>
    </recommendedName>
</protein>
<comment type="caution">
    <text evidence="2">The sequence shown here is derived from an EMBL/GenBank/DDBJ whole genome shotgun (WGS) entry which is preliminary data.</text>
</comment>
<evidence type="ECO:0000256" key="1">
    <source>
        <dbReference type="ARBA" id="ARBA00023172"/>
    </source>
</evidence>
<dbReference type="GO" id="GO:0003677">
    <property type="term" value="F:DNA binding"/>
    <property type="evidence" value="ECO:0007669"/>
    <property type="project" value="InterPro"/>
</dbReference>
<dbReference type="GO" id="GO:0006310">
    <property type="term" value="P:DNA recombination"/>
    <property type="evidence" value="ECO:0007669"/>
    <property type="project" value="UniProtKB-KW"/>
</dbReference>
<dbReference type="SUPFAM" id="SSF56349">
    <property type="entry name" value="DNA breaking-rejoining enzymes"/>
    <property type="match status" value="1"/>
</dbReference>